<dbReference type="PANTHER" id="PTHR30093">
    <property type="entry name" value="GENERAL SECRETION PATHWAY PROTEIN G"/>
    <property type="match status" value="1"/>
</dbReference>
<proteinExistence type="predicted"/>
<dbReference type="Pfam" id="PF07963">
    <property type="entry name" value="N_methyl"/>
    <property type="match status" value="1"/>
</dbReference>
<dbReference type="Proteomes" id="UP000317093">
    <property type="component" value="Chromosome"/>
</dbReference>
<dbReference type="NCBIfam" id="TIGR04294">
    <property type="entry name" value="pre_pil_HX9DG"/>
    <property type="match status" value="1"/>
</dbReference>
<dbReference type="RefSeq" id="WP_145257777.1">
    <property type="nucleotide sequence ID" value="NZ_CP036279.1"/>
</dbReference>
<sequence length="328" mass="35107">MSRNSRRSAFTLVELLVVIAIIGILVALLLPAVQQAREAARRSQCSNHLKQIGVALHNYHDSHGGFPPAAITSNQHGPTAWVMLLPYLDQASFYDQIADKRFTQCYWLGSSGSCAADLAPVFDGRTVSTFNCPSSAMPKLVSMLQADAQQGSYVLLAGSTNHPTVDITGLSGSAYHSSGGAFANNRLTKLSSFTDGSSKTIAIGEQSDWLRDNSGGRYDGRADGANGIWMGHKNTNVPNGHMTYITGTGSTADGRCFNLTTVRQPIGTRVQTSYNERQRCNTTLLSTHPGGTHVLMADGSVSFLGESLDLMTLYNLTDRDDGGIISGL</sequence>
<keyword evidence="4" id="KW-1185">Reference proteome</keyword>
<keyword evidence="1" id="KW-1133">Transmembrane helix</keyword>
<dbReference type="AlphaFoldDB" id="A0A518B2E5"/>
<dbReference type="InterPro" id="IPR045584">
    <property type="entry name" value="Pilin-like"/>
</dbReference>
<evidence type="ECO:0000256" key="1">
    <source>
        <dbReference type="SAM" id="Phobius"/>
    </source>
</evidence>
<dbReference type="InterPro" id="IPR012902">
    <property type="entry name" value="N_methyl_site"/>
</dbReference>
<dbReference type="EMBL" id="CP036279">
    <property type="protein sequence ID" value="QDU61145.1"/>
    <property type="molecule type" value="Genomic_DNA"/>
</dbReference>
<accession>A0A518B2E5</accession>
<organism evidence="3 4">
    <name type="scientific">Kolteria novifilia</name>
    <dbReference type="NCBI Taxonomy" id="2527975"/>
    <lineage>
        <taxon>Bacteria</taxon>
        <taxon>Pseudomonadati</taxon>
        <taxon>Planctomycetota</taxon>
        <taxon>Planctomycetia</taxon>
        <taxon>Kolteriales</taxon>
        <taxon>Kolteriaceae</taxon>
        <taxon>Kolteria</taxon>
    </lineage>
</organism>
<feature type="transmembrane region" description="Helical" evidence="1">
    <location>
        <begin position="12"/>
        <end position="33"/>
    </location>
</feature>
<dbReference type="Gene3D" id="3.30.700.10">
    <property type="entry name" value="Glycoprotein, Type 4 Pilin"/>
    <property type="match status" value="1"/>
</dbReference>
<dbReference type="OrthoDB" id="280382at2"/>
<feature type="domain" description="DUF1559" evidence="2">
    <location>
        <begin position="34"/>
        <end position="309"/>
    </location>
</feature>
<evidence type="ECO:0000259" key="2">
    <source>
        <dbReference type="Pfam" id="PF07596"/>
    </source>
</evidence>
<keyword evidence="1" id="KW-0472">Membrane</keyword>
<gene>
    <name evidence="3" type="ORF">Pan216_19990</name>
</gene>
<dbReference type="KEGG" id="knv:Pan216_19990"/>
<dbReference type="NCBIfam" id="TIGR02532">
    <property type="entry name" value="IV_pilin_GFxxxE"/>
    <property type="match status" value="1"/>
</dbReference>
<reference evidence="3 4" key="1">
    <citation type="submission" date="2019-02" db="EMBL/GenBank/DDBJ databases">
        <title>Deep-cultivation of Planctomycetes and their phenomic and genomic characterization uncovers novel biology.</title>
        <authorList>
            <person name="Wiegand S."/>
            <person name="Jogler M."/>
            <person name="Boedeker C."/>
            <person name="Pinto D."/>
            <person name="Vollmers J."/>
            <person name="Rivas-Marin E."/>
            <person name="Kohn T."/>
            <person name="Peeters S.H."/>
            <person name="Heuer A."/>
            <person name="Rast P."/>
            <person name="Oberbeckmann S."/>
            <person name="Bunk B."/>
            <person name="Jeske O."/>
            <person name="Meyerdierks A."/>
            <person name="Storesund J.E."/>
            <person name="Kallscheuer N."/>
            <person name="Luecker S."/>
            <person name="Lage O.M."/>
            <person name="Pohl T."/>
            <person name="Merkel B.J."/>
            <person name="Hornburger P."/>
            <person name="Mueller R.-W."/>
            <person name="Bruemmer F."/>
            <person name="Labrenz M."/>
            <person name="Spormann A.M."/>
            <person name="Op den Camp H."/>
            <person name="Overmann J."/>
            <person name="Amann R."/>
            <person name="Jetten M.S.M."/>
            <person name="Mascher T."/>
            <person name="Medema M.H."/>
            <person name="Devos D.P."/>
            <person name="Kaster A.-K."/>
            <person name="Ovreas L."/>
            <person name="Rohde M."/>
            <person name="Galperin M.Y."/>
            <person name="Jogler C."/>
        </authorList>
    </citation>
    <scope>NUCLEOTIDE SEQUENCE [LARGE SCALE GENOMIC DNA]</scope>
    <source>
        <strain evidence="3 4">Pan216</strain>
    </source>
</reference>
<dbReference type="InterPro" id="IPR027558">
    <property type="entry name" value="Pre_pil_HX9DG_C"/>
</dbReference>
<dbReference type="InterPro" id="IPR011453">
    <property type="entry name" value="DUF1559"/>
</dbReference>
<keyword evidence="1" id="KW-0812">Transmembrane</keyword>
<evidence type="ECO:0000313" key="4">
    <source>
        <dbReference type="Proteomes" id="UP000317093"/>
    </source>
</evidence>
<dbReference type="PANTHER" id="PTHR30093:SF2">
    <property type="entry name" value="TYPE II SECRETION SYSTEM PROTEIN H"/>
    <property type="match status" value="1"/>
</dbReference>
<dbReference type="Pfam" id="PF07596">
    <property type="entry name" value="SBP_bac_10"/>
    <property type="match status" value="1"/>
</dbReference>
<dbReference type="SUPFAM" id="SSF54523">
    <property type="entry name" value="Pili subunits"/>
    <property type="match status" value="1"/>
</dbReference>
<evidence type="ECO:0000313" key="3">
    <source>
        <dbReference type="EMBL" id="QDU61145.1"/>
    </source>
</evidence>
<protein>
    <recommendedName>
        <fullName evidence="2">DUF1559 domain-containing protein</fullName>
    </recommendedName>
</protein>
<name>A0A518B2E5_9BACT</name>